<evidence type="ECO:0000313" key="2">
    <source>
        <dbReference type="EMBL" id="GES05450.1"/>
    </source>
</evidence>
<sequence length="150" mass="15771">MTAGRLLRRGMVFGSALMTTAALIVSIPQSATATTTRVLQGSATCTDGWYPSSLQIAAPVNSGYTAAQNQVAVPATHAIQFTNTISSTATSARLDARCGGFFGENAYFSYVPANLTPGTTTVNVTWQCSRFPVYPGPYVHKCDAASVTYS</sequence>
<name>A0A5M3WB35_9ACTN</name>
<feature type="chain" id="PRO_5024440709" description="Chitin-binding type-4 domain-containing protein" evidence="1">
    <location>
        <begin position="34"/>
        <end position="150"/>
    </location>
</feature>
<accession>A0A5M3WB35</accession>
<feature type="signal peptide" evidence="1">
    <location>
        <begin position="1"/>
        <end position="33"/>
    </location>
</feature>
<evidence type="ECO:0000256" key="1">
    <source>
        <dbReference type="SAM" id="SignalP"/>
    </source>
</evidence>
<organism evidence="2 3">
    <name type="scientific">Acrocarpospora corrugata</name>
    <dbReference type="NCBI Taxonomy" id="35763"/>
    <lineage>
        <taxon>Bacteria</taxon>
        <taxon>Bacillati</taxon>
        <taxon>Actinomycetota</taxon>
        <taxon>Actinomycetes</taxon>
        <taxon>Streptosporangiales</taxon>
        <taxon>Streptosporangiaceae</taxon>
        <taxon>Acrocarpospora</taxon>
    </lineage>
</organism>
<reference evidence="2 3" key="1">
    <citation type="submission" date="2019-10" db="EMBL/GenBank/DDBJ databases">
        <title>Whole genome shotgun sequence of Acrocarpospora corrugata NBRC 13972.</title>
        <authorList>
            <person name="Ichikawa N."/>
            <person name="Kimura A."/>
            <person name="Kitahashi Y."/>
            <person name="Komaki H."/>
            <person name="Oguchi A."/>
        </authorList>
    </citation>
    <scope>NUCLEOTIDE SEQUENCE [LARGE SCALE GENOMIC DNA]</scope>
    <source>
        <strain evidence="2 3">NBRC 13972</strain>
    </source>
</reference>
<keyword evidence="3" id="KW-1185">Reference proteome</keyword>
<evidence type="ECO:0000313" key="3">
    <source>
        <dbReference type="Proteomes" id="UP000334990"/>
    </source>
</evidence>
<dbReference type="EMBL" id="BLAD01000101">
    <property type="protein sequence ID" value="GES05450.1"/>
    <property type="molecule type" value="Genomic_DNA"/>
</dbReference>
<dbReference type="Proteomes" id="UP000334990">
    <property type="component" value="Unassembled WGS sequence"/>
</dbReference>
<gene>
    <name evidence="2" type="ORF">Acor_75180</name>
</gene>
<comment type="caution">
    <text evidence="2">The sequence shown here is derived from an EMBL/GenBank/DDBJ whole genome shotgun (WGS) entry which is preliminary data.</text>
</comment>
<protein>
    <recommendedName>
        <fullName evidence="4">Chitin-binding type-4 domain-containing protein</fullName>
    </recommendedName>
</protein>
<keyword evidence="1" id="KW-0732">Signal</keyword>
<evidence type="ECO:0008006" key="4">
    <source>
        <dbReference type="Google" id="ProtNLM"/>
    </source>
</evidence>
<dbReference type="AlphaFoldDB" id="A0A5M3WB35"/>
<proteinExistence type="predicted"/>